<evidence type="ECO:0000313" key="7">
    <source>
        <dbReference type="EMBL" id="KAB8064217.1"/>
    </source>
</evidence>
<evidence type="ECO:0000313" key="8">
    <source>
        <dbReference type="Proteomes" id="UP000468717"/>
    </source>
</evidence>
<dbReference type="Gene3D" id="3.40.630.30">
    <property type="match status" value="1"/>
</dbReference>
<dbReference type="EC" id="2.3.1.184" evidence="6"/>
<dbReference type="PRINTS" id="PR01549">
    <property type="entry name" value="AUTOINDCRSYN"/>
</dbReference>
<dbReference type="RefSeq" id="WP_152283194.1">
    <property type="nucleotide sequence ID" value="NZ_WFLI01000015.1"/>
</dbReference>
<keyword evidence="3 6" id="KW-0949">S-adenosyl-L-methionine</keyword>
<keyword evidence="8" id="KW-1185">Reference proteome</keyword>
<dbReference type="InterPro" id="IPR001690">
    <property type="entry name" value="Autoind_synthase"/>
</dbReference>
<dbReference type="SUPFAM" id="SSF55729">
    <property type="entry name" value="Acyl-CoA N-acyltransferases (Nat)"/>
    <property type="match status" value="1"/>
</dbReference>
<sequence length="211" mass="23964">MKFLSAKSDALCNTLKSELERYRYKVFVETLGWDLPSRDGRETDQFDHDDTYYVIARDEEGRINGCARLLPTDRQYLLGEIFPQLMAGQAPPRHHDIWELSRFTSMDLHDNRNTLEDTFRLLRKAIATAATLGARRIISVSPVGIERLLRQGGFSTERAGPPMRVNGHLLYACWIDIPVRERPISALPARLWRMLNARTAATPQGQIAGAA</sequence>
<gene>
    <name evidence="7" type="ORF">GCN75_14890</name>
</gene>
<keyword evidence="4 5" id="KW-0071">Autoinducer synthesis</keyword>
<proteinExistence type="inferred from homology"/>
<evidence type="ECO:0000256" key="2">
    <source>
        <dbReference type="ARBA" id="ARBA00022679"/>
    </source>
</evidence>
<dbReference type="PANTHER" id="PTHR39322">
    <property type="entry name" value="ACYL-HOMOSERINE-LACTONE SYNTHASE"/>
    <property type="match status" value="1"/>
</dbReference>
<accession>A0A6I1IA03</accession>
<evidence type="ECO:0000256" key="6">
    <source>
        <dbReference type="RuleBase" id="RU361135"/>
    </source>
</evidence>
<dbReference type="GO" id="GO:0061579">
    <property type="term" value="F:N-acyl homoserine lactone synthase activity"/>
    <property type="evidence" value="ECO:0007669"/>
    <property type="project" value="UniProtKB-UniRule"/>
</dbReference>
<dbReference type="PANTHER" id="PTHR39322:SF1">
    <property type="entry name" value="ISOVALERYL-HOMOSERINE LACTONE SYNTHASE"/>
    <property type="match status" value="1"/>
</dbReference>
<comment type="similarity">
    <text evidence="5 6">Belongs to the autoinducer synthase family.</text>
</comment>
<dbReference type="GO" id="GO:0009372">
    <property type="term" value="P:quorum sensing"/>
    <property type="evidence" value="ECO:0007669"/>
    <property type="project" value="UniProtKB-UniRule"/>
</dbReference>
<comment type="catalytic activity">
    <reaction evidence="6">
        <text>a fatty acyl-[ACP] + S-adenosyl-L-methionine = an N-acyl-L-homoserine lactone + S-methyl-5'-thioadenosine + holo-[ACP] + H(+)</text>
        <dbReference type="Rhea" id="RHEA:10096"/>
        <dbReference type="Rhea" id="RHEA-COMP:9685"/>
        <dbReference type="Rhea" id="RHEA-COMP:14125"/>
        <dbReference type="ChEBI" id="CHEBI:15378"/>
        <dbReference type="ChEBI" id="CHEBI:17509"/>
        <dbReference type="ChEBI" id="CHEBI:55474"/>
        <dbReference type="ChEBI" id="CHEBI:59789"/>
        <dbReference type="ChEBI" id="CHEBI:64479"/>
        <dbReference type="ChEBI" id="CHEBI:138651"/>
        <dbReference type="EC" id="2.3.1.184"/>
    </reaction>
</comment>
<dbReference type="AlphaFoldDB" id="A0A6I1IA03"/>
<evidence type="ECO:0000256" key="1">
    <source>
        <dbReference type="ARBA" id="ARBA00022654"/>
    </source>
</evidence>
<comment type="caution">
    <text evidence="7">The sequence shown here is derived from an EMBL/GenBank/DDBJ whole genome shotgun (WGS) entry which is preliminary data.</text>
</comment>
<dbReference type="Proteomes" id="UP000468717">
    <property type="component" value="Unassembled WGS sequence"/>
</dbReference>
<reference evidence="7 8" key="1">
    <citation type="submission" date="2019-10" db="EMBL/GenBank/DDBJ databases">
        <title>Three novel species isolated from a subtropical stream in China.</title>
        <authorList>
            <person name="Lu H."/>
        </authorList>
    </citation>
    <scope>NUCLEOTIDE SEQUENCE [LARGE SCALE GENOMIC DNA]</scope>
    <source>
        <strain evidence="7 8">FT13W</strain>
    </source>
</reference>
<keyword evidence="1 5" id="KW-0673">Quorum sensing</keyword>
<evidence type="ECO:0000256" key="3">
    <source>
        <dbReference type="ARBA" id="ARBA00022691"/>
    </source>
</evidence>
<dbReference type="GO" id="GO:0007165">
    <property type="term" value="P:signal transduction"/>
    <property type="evidence" value="ECO:0007669"/>
    <property type="project" value="TreeGrafter"/>
</dbReference>
<name>A0A6I1IA03_9BURK</name>
<organism evidence="7 8">
    <name type="scientific">Janthinobacterium violaceinigrum</name>
    <dbReference type="NCBI Taxonomy" id="2654252"/>
    <lineage>
        <taxon>Bacteria</taxon>
        <taxon>Pseudomonadati</taxon>
        <taxon>Pseudomonadota</taxon>
        <taxon>Betaproteobacteria</taxon>
        <taxon>Burkholderiales</taxon>
        <taxon>Oxalobacteraceae</taxon>
        <taxon>Janthinobacterium</taxon>
    </lineage>
</organism>
<evidence type="ECO:0000256" key="4">
    <source>
        <dbReference type="ARBA" id="ARBA00022929"/>
    </source>
</evidence>
<dbReference type="EMBL" id="WFLI01000015">
    <property type="protein sequence ID" value="KAB8064217.1"/>
    <property type="molecule type" value="Genomic_DNA"/>
</dbReference>
<protein>
    <recommendedName>
        <fullName evidence="6">Acyl-homoserine-lactone synthase</fullName>
        <ecNumber evidence="6">2.3.1.184</ecNumber>
    </recommendedName>
    <alternativeName>
        <fullName evidence="6">Autoinducer synthesis protein</fullName>
    </alternativeName>
</protein>
<keyword evidence="2 6" id="KW-0808">Transferase</keyword>
<evidence type="ECO:0000256" key="5">
    <source>
        <dbReference type="PROSITE-ProRule" id="PRU00533"/>
    </source>
</evidence>
<dbReference type="PROSITE" id="PS51187">
    <property type="entry name" value="AUTOINDUCER_SYNTH_2"/>
    <property type="match status" value="1"/>
</dbReference>
<dbReference type="InterPro" id="IPR016181">
    <property type="entry name" value="Acyl_CoA_acyltransferase"/>
</dbReference>
<dbReference type="Pfam" id="PF00765">
    <property type="entry name" value="Autoind_synth"/>
    <property type="match status" value="1"/>
</dbReference>